<evidence type="ECO:0000256" key="1">
    <source>
        <dbReference type="ARBA" id="ARBA00009947"/>
    </source>
</evidence>
<organism evidence="3 4">
    <name type="scientific">Ditylenchus dipsaci</name>
    <dbReference type="NCBI Taxonomy" id="166011"/>
    <lineage>
        <taxon>Eukaryota</taxon>
        <taxon>Metazoa</taxon>
        <taxon>Ecdysozoa</taxon>
        <taxon>Nematoda</taxon>
        <taxon>Chromadorea</taxon>
        <taxon>Rhabditida</taxon>
        <taxon>Tylenchina</taxon>
        <taxon>Tylenchomorpha</taxon>
        <taxon>Sphaerularioidea</taxon>
        <taxon>Anguinidae</taxon>
        <taxon>Anguininae</taxon>
        <taxon>Ditylenchus</taxon>
    </lineage>
</organism>
<dbReference type="AlphaFoldDB" id="A0A915DA41"/>
<sequence length="247" mass="28842">MYYFDDRQTEVQRRVRALKKYQLESIDLESKFYHRVHELKKENQPLFNAINLKREAVVVGEHEPADEECDVPLIRNLDEDELQKLESNSPIEGTPSRERRDLVPCYEQHVADQFQGSSLLFHFAGNPYFTKYCLDQVLQAEDRSGQRRPFRFCANVPCAKRAKLPNLPNEPKCQTYVPNESLFNFFDAALKVKFDSLSQSRTCCACRLRNWRNHYECVEDDDFDGFGEDEDSEDSDGDSDGDDDEDE</sequence>
<dbReference type="Pfam" id="PF00956">
    <property type="entry name" value="NAP"/>
    <property type="match status" value="1"/>
</dbReference>
<keyword evidence="3" id="KW-1185">Reference proteome</keyword>
<protein>
    <submittedName>
        <fullName evidence="4">Uncharacterized protein</fullName>
    </submittedName>
</protein>
<feature type="region of interest" description="Disordered" evidence="2">
    <location>
        <begin position="223"/>
        <end position="247"/>
    </location>
</feature>
<reference evidence="4" key="1">
    <citation type="submission" date="2022-11" db="UniProtKB">
        <authorList>
            <consortium name="WormBaseParasite"/>
        </authorList>
    </citation>
    <scope>IDENTIFICATION</scope>
</reference>
<dbReference type="GO" id="GO:0006334">
    <property type="term" value="P:nucleosome assembly"/>
    <property type="evidence" value="ECO:0007669"/>
    <property type="project" value="InterPro"/>
</dbReference>
<accession>A0A915DA41</accession>
<evidence type="ECO:0000256" key="2">
    <source>
        <dbReference type="SAM" id="MobiDB-lite"/>
    </source>
</evidence>
<dbReference type="WBParaSite" id="jg17742.2">
    <property type="protein sequence ID" value="jg17742.2"/>
    <property type="gene ID" value="jg17742"/>
</dbReference>
<dbReference type="SUPFAM" id="SSF143113">
    <property type="entry name" value="NAP-like"/>
    <property type="match status" value="1"/>
</dbReference>
<dbReference type="InterPro" id="IPR037231">
    <property type="entry name" value="NAP-like_sf"/>
</dbReference>
<proteinExistence type="inferred from homology"/>
<name>A0A915DA41_9BILA</name>
<evidence type="ECO:0000313" key="3">
    <source>
        <dbReference type="Proteomes" id="UP000887574"/>
    </source>
</evidence>
<dbReference type="Proteomes" id="UP000887574">
    <property type="component" value="Unplaced"/>
</dbReference>
<comment type="similarity">
    <text evidence="1">Belongs to the nucleosome assembly protein (NAP) family.</text>
</comment>
<evidence type="ECO:0000313" key="4">
    <source>
        <dbReference type="WBParaSite" id="jg17742.2"/>
    </source>
</evidence>
<dbReference type="InterPro" id="IPR002164">
    <property type="entry name" value="NAP_family"/>
</dbReference>
<dbReference type="Gene3D" id="1.20.5.1500">
    <property type="match status" value="1"/>
</dbReference>
<dbReference type="GO" id="GO:0005634">
    <property type="term" value="C:nucleus"/>
    <property type="evidence" value="ECO:0007669"/>
    <property type="project" value="InterPro"/>
</dbReference>